<comment type="caution">
    <text evidence="1">The sequence shown here is derived from an EMBL/GenBank/DDBJ whole genome shotgun (WGS) entry which is preliminary data.</text>
</comment>
<dbReference type="EMBL" id="BJYL01000024">
    <property type="protein sequence ID" value="GEN83641.1"/>
    <property type="molecule type" value="Genomic_DNA"/>
</dbReference>
<name>A0A511Z864_9BACL</name>
<keyword evidence="2" id="KW-1185">Reference proteome</keyword>
<sequence>MKIVNEKPLSKIKEERENQEIIPVSLDALGIELAQEKIKNVQKDLLINSLGQQVALLKIDILQLKGGA</sequence>
<dbReference type="OrthoDB" id="2736392at2"/>
<dbReference type="Proteomes" id="UP000321901">
    <property type="component" value="Unassembled WGS sequence"/>
</dbReference>
<reference evidence="1 2" key="1">
    <citation type="submission" date="2019-07" db="EMBL/GenBank/DDBJ databases">
        <title>Whole genome shotgun sequence of Sporosarcina luteola NBRC 105378.</title>
        <authorList>
            <person name="Hosoyama A."/>
            <person name="Uohara A."/>
            <person name="Ohji S."/>
            <person name="Ichikawa N."/>
        </authorList>
    </citation>
    <scope>NUCLEOTIDE SEQUENCE [LARGE SCALE GENOMIC DNA]</scope>
    <source>
        <strain evidence="1 2">NBRC 105378</strain>
    </source>
</reference>
<evidence type="ECO:0000313" key="1">
    <source>
        <dbReference type="EMBL" id="GEN83641.1"/>
    </source>
</evidence>
<accession>A0A511Z864</accession>
<proteinExistence type="predicted"/>
<dbReference type="AlphaFoldDB" id="A0A511Z864"/>
<organism evidence="1 2">
    <name type="scientific">Sporosarcina luteola</name>
    <dbReference type="NCBI Taxonomy" id="582850"/>
    <lineage>
        <taxon>Bacteria</taxon>
        <taxon>Bacillati</taxon>
        <taxon>Bacillota</taxon>
        <taxon>Bacilli</taxon>
        <taxon>Bacillales</taxon>
        <taxon>Caryophanaceae</taxon>
        <taxon>Sporosarcina</taxon>
    </lineage>
</organism>
<dbReference type="RefSeq" id="WP_147057739.1">
    <property type="nucleotide sequence ID" value="NZ_BJYL01000024.1"/>
</dbReference>
<evidence type="ECO:0000313" key="2">
    <source>
        <dbReference type="Proteomes" id="UP000321901"/>
    </source>
</evidence>
<gene>
    <name evidence="1" type="ORF">SLU01_19530</name>
</gene>
<protein>
    <submittedName>
        <fullName evidence="1">Uncharacterized protein</fullName>
    </submittedName>
</protein>